<evidence type="ECO:0000313" key="3">
    <source>
        <dbReference type="Proteomes" id="UP001254813"/>
    </source>
</evidence>
<sequence length="287" mass="28808">MSGGVEGRLTWPFGRRSLAVLVVLSVFCGAGVGVLQSGDSGANVASDVAATVTPSGASGVDASGRETSTPAAGSNSLGDASTATEGDGGGGDAVDRNAPSTPSASRDEGSTGNSVAGTERTAGRSDRGADDNDDSGGERAPVDLAVGRAAAESLRFDGVVPGSDGAVRLSAHNEGRETGDLSVRVADVVDRENGLLEPERDAGDDGAEGELSSAVAVRISVGDDYLVGDDDTWVPLSALEAADVGTATLRPGETRALDIEWRVDPVAGNEIQSDTTTVNVRVVLSQR</sequence>
<organism evidence="2 3">
    <name type="scientific">Halogeometricum luteum</name>
    <dbReference type="NCBI Taxonomy" id="2950537"/>
    <lineage>
        <taxon>Archaea</taxon>
        <taxon>Methanobacteriati</taxon>
        <taxon>Methanobacteriota</taxon>
        <taxon>Stenosarchaea group</taxon>
        <taxon>Halobacteria</taxon>
        <taxon>Halobacteriales</taxon>
        <taxon>Haloferacaceae</taxon>
        <taxon>Halogeometricum</taxon>
    </lineage>
</organism>
<proteinExistence type="predicted"/>
<evidence type="ECO:0000313" key="2">
    <source>
        <dbReference type="EMBL" id="MDS0292807.1"/>
    </source>
</evidence>
<feature type="compositionally biased region" description="Basic and acidic residues" evidence="1">
    <location>
        <begin position="121"/>
        <end position="140"/>
    </location>
</feature>
<comment type="caution">
    <text evidence="2">The sequence shown here is derived from an EMBL/GenBank/DDBJ whole genome shotgun (WGS) entry which is preliminary data.</text>
</comment>
<dbReference type="EMBL" id="JAMQOQ010000001">
    <property type="protein sequence ID" value="MDS0292807.1"/>
    <property type="molecule type" value="Genomic_DNA"/>
</dbReference>
<evidence type="ECO:0000256" key="1">
    <source>
        <dbReference type="SAM" id="MobiDB-lite"/>
    </source>
</evidence>
<dbReference type="RefSeq" id="WP_310926647.1">
    <property type="nucleotide sequence ID" value="NZ_JAMQOQ010000001.1"/>
</dbReference>
<accession>A0ABU2FWA1</accession>
<name>A0ABU2FWA1_9EURY</name>
<gene>
    <name evidence="2" type="ORF">NDI79_01325</name>
</gene>
<protein>
    <submittedName>
        <fullName evidence="2">Uncharacterized protein</fullName>
    </submittedName>
</protein>
<feature type="compositionally biased region" description="Polar residues" evidence="1">
    <location>
        <begin position="98"/>
        <end position="116"/>
    </location>
</feature>
<feature type="region of interest" description="Disordered" evidence="1">
    <location>
        <begin position="53"/>
        <end position="140"/>
    </location>
</feature>
<dbReference type="Proteomes" id="UP001254813">
    <property type="component" value="Unassembled WGS sequence"/>
</dbReference>
<reference evidence="2 3" key="1">
    <citation type="submission" date="2022-06" db="EMBL/GenBank/DDBJ databases">
        <title>Halogeometricum sp. a new haloarchaeum isolate from saline soil.</title>
        <authorList>
            <person name="Strakova D."/>
            <person name="Galisteo C."/>
            <person name="Sanchez-Porro C."/>
            <person name="Ventosa A."/>
        </authorList>
    </citation>
    <scope>NUCLEOTIDE SEQUENCE [LARGE SCALE GENOMIC DNA]</scope>
    <source>
        <strain evidence="3">S3BR25-2</strain>
    </source>
</reference>
<feature type="compositionally biased region" description="Polar residues" evidence="1">
    <location>
        <begin position="65"/>
        <end position="77"/>
    </location>
</feature>
<keyword evidence="3" id="KW-1185">Reference proteome</keyword>